<accession>A0AAF0T806</accession>
<dbReference type="PANTHER" id="PTHR47458">
    <property type="entry name" value="SMAD/FHA DOMAIN-CONTAINING PROTEIN"/>
    <property type="match status" value="1"/>
</dbReference>
<keyword evidence="1" id="KW-0175">Coiled coil</keyword>
<dbReference type="SMART" id="SM00240">
    <property type="entry name" value="FHA"/>
    <property type="match status" value="1"/>
</dbReference>
<proteinExistence type="predicted"/>
<dbReference type="InterPro" id="IPR008984">
    <property type="entry name" value="SMAD_FHA_dom_sf"/>
</dbReference>
<evidence type="ECO:0000256" key="1">
    <source>
        <dbReference type="SAM" id="Coils"/>
    </source>
</evidence>
<protein>
    <recommendedName>
        <fullName evidence="3">FHA domain-containing protein</fullName>
    </recommendedName>
</protein>
<feature type="region of interest" description="Disordered" evidence="2">
    <location>
        <begin position="1"/>
        <end position="39"/>
    </location>
</feature>
<dbReference type="Proteomes" id="UP001234989">
    <property type="component" value="Chromosome 1"/>
</dbReference>
<dbReference type="SUPFAM" id="SSF49879">
    <property type="entry name" value="SMAD/FHA domain"/>
    <property type="match status" value="1"/>
</dbReference>
<dbReference type="PROSITE" id="PS50006">
    <property type="entry name" value="FHA_DOMAIN"/>
    <property type="match status" value="1"/>
</dbReference>
<dbReference type="AlphaFoldDB" id="A0AAF0T806"/>
<dbReference type="EMBL" id="CP133612">
    <property type="protein sequence ID" value="WMV11302.1"/>
    <property type="molecule type" value="Genomic_DNA"/>
</dbReference>
<sequence length="1109" mass="126333">MPSENDNPTTPLAAKLNSNPSKDQSPARSESCSSLPPSNCNGNNNCKINDANGIDNSPLQRNPQSPEDFILSVASKIASQPLQYSDPDVWGVLTAISDKARKRLQGINMLLTSEEHCIGRMVDNTRFQILSPAVSAHHCKIYRKKVVSEDVENPTNCCTAVFLKDSSTNGTYLNWEKLNKSSPEARLRHGDIISIAFAPQHELAFAFVFREVLISASSADAAVLKRKAEEFGSESKRLKGIGIGTSEGPISLDDFRSMQRSNTELRKQLESHVATIDSLRSENHAVVDHHEKEMKELKESVSQSYLEQLKEVQQLLEAKGKELVDISRVSAEQKHALEDLNEGLSASEQSCFEANEIIRSQKLSISELKTLLDEEREQRKKEREKAALDLKTSTQRVQAEAQEEIRRLSESAIKREKEQQEIINKLQEDEKERCLLMETLRSKLEDTRQKLVVSENKVRQLEAQLCEEQLSSACRKKKIEELEHERNMLSKELESEKARCPRFSSEVPSGPWIPIPVDFFHRNYLFCLSTSLLLFIFFSSWVAISSILRGRNMMTRASFSQKTMEWIVHLLKEASKTKGNSVKRWKNHDHYSEIFCSRNFNRFGRYFSIINLQGKKKKIIIIPEWSFNSGWLDIATKITNFINIKTTRTVKLLHRTTEEGLLYAEAVKNNKWSTREMNDAGVNRKGNSLFISEDARKTQNELLDRSVVGSLPEEISNVHLAEIRRWANSSWKQHHGIYIYEMGRNQFLFEFPTKTTTDHVLKGEWFWKSHKFHLDWWTPCSNSIEESLKEVWIRLVQIWIEAPARLVNSGQRGKKGITQQSMKKPYFIEGRGGFESTEVMGHVGTSKSQENLNFTDGQTYQRSRERDEGLDTRVIAHAGNLNEKKEFLGWGNLGHDPVAQIGFKEGEGKNAKGPADPFIDEIIANQWKEAQASQHIRGENIFDTSSGDLQSEGEELDQELQDATQRDDDAMSIIQMDCRLEIDTYAEQGNKELGAVNVEEATPLNYTELPENFEPTSDSTIPLWVRQNIINLGKEFGIHFNGCEEIAEELFMKIDGKRQRTGEEAKALMLMTPKSKVSKELKNLEVGTNFFSYGTRSRGGCNIVQSHED</sequence>
<reference evidence="4" key="1">
    <citation type="submission" date="2023-08" db="EMBL/GenBank/DDBJ databases">
        <title>A de novo genome assembly of Solanum verrucosum Schlechtendal, a Mexican diploid species geographically isolated from the other diploid A-genome species in potato relatives.</title>
        <authorList>
            <person name="Hosaka K."/>
        </authorList>
    </citation>
    <scope>NUCLEOTIDE SEQUENCE</scope>
    <source>
        <tissue evidence="4">Young leaves</tissue>
    </source>
</reference>
<feature type="coiled-coil region" evidence="1">
    <location>
        <begin position="262"/>
        <end position="307"/>
    </location>
</feature>
<name>A0AAF0T806_SOLVR</name>
<feature type="coiled-coil region" evidence="1">
    <location>
        <begin position="358"/>
        <end position="499"/>
    </location>
</feature>
<dbReference type="Gene3D" id="2.60.200.20">
    <property type="match status" value="1"/>
</dbReference>
<evidence type="ECO:0000313" key="4">
    <source>
        <dbReference type="EMBL" id="WMV11302.1"/>
    </source>
</evidence>
<dbReference type="Pfam" id="PF00498">
    <property type="entry name" value="FHA"/>
    <property type="match status" value="1"/>
</dbReference>
<dbReference type="Pfam" id="PF14111">
    <property type="entry name" value="DUF4283"/>
    <property type="match status" value="1"/>
</dbReference>
<evidence type="ECO:0000259" key="3">
    <source>
        <dbReference type="PROSITE" id="PS50006"/>
    </source>
</evidence>
<dbReference type="InterPro" id="IPR000253">
    <property type="entry name" value="FHA_dom"/>
</dbReference>
<dbReference type="InterPro" id="IPR025558">
    <property type="entry name" value="DUF4283"/>
</dbReference>
<gene>
    <name evidence="4" type="ORF">MTR67_004687</name>
</gene>
<dbReference type="PANTHER" id="PTHR47458:SF1">
    <property type="entry name" value="SMAD_FHA DOMAIN-CONTAINING PROTEIN"/>
    <property type="match status" value="1"/>
</dbReference>
<feature type="domain" description="FHA" evidence="3">
    <location>
        <begin position="116"/>
        <end position="178"/>
    </location>
</feature>
<evidence type="ECO:0000313" key="5">
    <source>
        <dbReference type="Proteomes" id="UP001234989"/>
    </source>
</evidence>
<feature type="compositionally biased region" description="Polar residues" evidence="2">
    <location>
        <begin position="1"/>
        <end position="28"/>
    </location>
</feature>
<feature type="compositionally biased region" description="Low complexity" evidence="2">
    <location>
        <begin position="29"/>
        <end position="39"/>
    </location>
</feature>
<keyword evidence="5" id="KW-1185">Reference proteome</keyword>
<evidence type="ECO:0000256" key="2">
    <source>
        <dbReference type="SAM" id="MobiDB-lite"/>
    </source>
</evidence>
<organism evidence="4 5">
    <name type="scientific">Solanum verrucosum</name>
    <dbReference type="NCBI Taxonomy" id="315347"/>
    <lineage>
        <taxon>Eukaryota</taxon>
        <taxon>Viridiplantae</taxon>
        <taxon>Streptophyta</taxon>
        <taxon>Embryophyta</taxon>
        <taxon>Tracheophyta</taxon>
        <taxon>Spermatophyta</taxon>
        <taxon>Magnoliopsida</taxon>
        <taxon>eudicotyledons</taxon>
        <taxon>Gunneridae</taxon>
        <taxon>Pentapetalae</taxon>
        <taxon>asterids</taxon>
        <taxon>lamiids</taxon>
        <taxon>Solanales</taxon>
        <taxon>Solanaceae</taxon>
        <taxon>Solanoideae</taxon>
        <taxon>Solaneae</taxon>
        <taxon>Solanum</taxon>
    </lineage>
</organism>
<dbReference type="CDD" id="cd00060">
    <property type="entry name" value="FHA"/>
    <property type="match status" value="1"/>
</dbReference>